<feature type="domain" description="RNA polymerase sigma-70 region 2" evidence="6">
    <location>
        <begin position="29"/>
        <end position="97"/>
    </location>
</feature>
<dbReference type="PANTHER" id="PTHR43133:SF57">
    <property type="entry name" value="RNA POLYMERASE SIGMA-70 FACTOR"/>
    <property type="match status" value="1"/>
</dbReference>
<dbReference type="PANTHER" id="PTHR43133">
    <property type="entry name" value="RNA POLYMERASE ECF-TYPE SIGMA FACTO"/>
    <property type="match status" value="1"/>
</dbReference>
<evidence type="ECO:0000256" key="5">
    <source>
        <dbReference type="SAM" id="MobiDB-lite"/>
    </source>
</evidence>
<accession>X0T029</accession>
<name>X0T029_9ZZZZ</name>
<reference evidence="8" key="1">
    <citation type="journal article" date="2014" name="Front. Microbiol.">
        <title>High frequency of phylogenetically diverse reductive dehalogenase-homologous genes in deep subseafloor sedimentary metagenomes.</title>
        <authorList>
            <person name="Kawai M."/>
            <person name="Futagami T."/>
            <person name="Toyoda A."/>
            <person name="Takaki Y."/>
            <person name="Nishi S."/>
            <person name="Hori S."/>
            <person name="Arai W."/>
            <person name="Tsubouchi T."/>
            <person name="Morono Y."/>
            <person name="Uchiyama I."/>
            <person name="Ito T."/>
            <person name="Fujiyama A."/>
            <person name="Inagaki F."/>
            <person name="Takami H."/>
        </authorList>
    </citation>
    <scope>NUCLEOTIDE SEQUENCE</scope>
    <source>
        <strain evidence="8">Expedition CK06-06</strain>
    </source>
</reference>
<proteinExistence type="inferred from homology"/>
<comment type="caution">
    <text evidence="8">The sequence shown here is derived from an EMBL/GenBank/DDBJ whole genome shotgun (WGS) entry which is preliminary data.</text>
</comment>
<dbReference type="InterPro" id="IPR039425">
    <property type="entry name" value="RNA_pol_sigma-70-like"/>
</dbReference>
<comment type="similarity">
    <text evidence="1">Belongs to the sigma-70 factor family. ECF subfamily.</text>
</comment>
<dbReference type="Gene3D" id="1.10.10.10">
    <property type="entry name" value="Winged helix-like DNA-binding domain superfamily/Winged helix DNA-binding domain"/>
    <property type="match status" value="1"/>
</dbReference>
<dbReference type="InterPro" id="IPR013325">
    <property type="entry name" value="RNA_pol_sigma_r2"/>
</dbReference>
<protein>
    <recommendedName>
        <fullName evidence="9">RNA polymerase sigma-70 region 2 domain-containing protein</fullName>
    </recommendedName>
</protein>
<feature type="region of interest" description="Disordered" evidence="5">
    <location>
        <begin position="195"/>
        <end position="224"/>
    </location>
</feature>
<keyword evidence="3" id="KW-0731">Sigma factor</keyword>
<evidence type="ECO:0000256" key="1">
    <source>
        <dbReference type="ARBA" id="ARBA00010641"/>
    </source>
</evidence>
<dbReference type="InterPro" id="IPR007627">
    <property type="entry name" value="RNA_pol_sigma70_r2"/>
</dbReference>
<evidence type="ECO:0000256" key="4">
    <source>
        <dbReference type="ARBA" id="ARBA00023163"/>
    </source>
</evidence>
<evidence type="ECO:0000259" key="6">
    <source>
        <dbReference type="Pfam" id="PF04542"/>
    </source>
</evidence>
<dbReference type="Pfam" id="PF04542">
    <property type="entry name" value="Sigma70_r2"/>
    <property type="match status" value="1"/>
</dbReference>
<keyword evidence="4" id="KW-0804">Transcription</keyword>
<dbReference type="SUPFAM" id="SSF88946">
    <property type="entry name" value="Sigma2 domain of RNA polymerase sigma factors"/>
    <property type="match status" value="1"/>
</dbReference>
<dbReference type="EMBL" id="BARS01003350">
    <property type="protein sequence ID" value="GAF81517.1"/>
    <property type="molecule type" value="Genomic_DNA"/>
</dbReference>
<evidence type="ECO:0000256" key="2">
    <source>
        <dbReference type="ARBA" id="ARBA00023015"/>
    </source>
</evidence>
<dbReference type="Gene3D" id="1.10.1740.10">
    <property type="match status" value="1"/>
</dbReference>
<dbReference type="CDD" id="cd06171">
    <property type="entry name" value="Sigma70_r4"/>
    <property type="match status" value="1"/>
</dbReference>
<dbReference type="GO" id="GO:0003677">
    <property type="term" value="F:DNA binding"/>
    <property type="evidence" value="ECO:0007669"/>
    <property type="project" value="InterPro"/>
</dbReference>
<evidence type="ECO:0000256" key="3">
    <source>
        <dbReference type="ARBA" id="ARBA00023082"/>
    </source>
</evidence>
<dbReference type="Pfam" id="PF08281">
    <property type="entry name" value="Sigma70_r4_2"/>
    <property type="match status" value="1"/>
</dbReference>
<dbReference type="AlphaFoldDB" id="X0T029"/>
<dbReference type="SUPFAM" id="SSF88659">
    <property type="entry name" value="Sigma3 and sigma4 domains of RNA polymerase sigma factors"/>
    <property type="match status" value="1"/>
</dbReference>
<dbReference type="InterPro" id="IPR014284">
    <property type="entry name" value="RNA_pol_sigma-70_dom"/>
</dbReference>
<dbReference type="InterPro" id="IPR013249">
    <property type="entry name" value="RNA_pol_sigma70_r4_t2"/>
</dbReference>
<evidence type="ECO:0000313" key="8">
    <source>
        <dbReference type="EMBL" id="GAF81517.1"/>
    </source>
</evidence>
<dbReference type="GO" id="GO:0016987">
    <property type="term" value="F:sigma factor activity"/>
    <property type="evidence" value="ECO:0007669"/>
    <property type="project" value="UniProtKB-KW"/>
</dbReference>
<feature type="domain" description="RNA polymerase sigma factor 70 region 4 type 2" evidence="7">
    <location>
        <begin position="126"/>
        <end position="177"/>
    </location>
</feature>
<keyword evidence="2" id="KW-0805">Transcription regulation</keyword>
<dbReference type="GO" id="GO:0006352">
    <property type="term" value="P:DNA-templated transcription initiation"/>
    <property type="evidence" value="ECO:0007669"/>
    <property type="project" value="InterPro"/>
</dbReference>
<dbReference type="InterPro" id="IPR036388">
    <property type="entry name" value="WH-like_DNA-bd_sf"/>
</dbReference>
<gene>
    <name evidence="8" type="ORF">S01H1_06491</name>
</gene>
<organism evidence="8">
    <name type="scientific">marine sediment metagenome</name>
    <dbReference type="NCBI Taxonomy" id="412755"/>
    <lineage>
        <taxon>unclassified sequences</taxon>
        <taxon>metagenomes</taxon>
        <taxon>ecological metagenomes</taxon>
    </lineage>
</organism>
<evidence type="ECO:0000259" key="7">
    <source>
        <dbReference type="Pfam" id="PF08281"/>
    </source>
</evidence>
<sequence length="224" mass="25085">MCRSPGLHRDEKALVELVKQGNAAAFGDLYDRHVSVVYHYAYTLLGNRSEAEDLTAETFLRALEAIKRYRWTGRPLSSWLLTIARNLGMSQLRRRQRAKDAFRLLPASTSSDPAEASSAHSVDIHDLRQALATLSPVEREVIILRFVLALDYPRVAQVVGKSVNNVRVIQYRALQKLHEQLAPADCPDLLAASASANPQRREVKHSLKKHLPSHRAPGIRSSPI</sequence>
<dbReference type="NCBIfam" id="TIGR02937">
    <property type="entry name" value="sigma70-ECF"/>
    <property type="match status" value="1"/>
</dbReference>
<dbReference type="InterPro" id="IPR013324">
    <property type="entry name" value="RNA_pol_sigma_r3/r4-like"/>
</dbReference>
<evidence type="ECO:0008006" key="9">
    <source>
        <dbReference type="Google" id="ProtNLM"/>
    </source>
</evidence>